<evidence type="ECO:0000256" key="6">
    <source>
        <dbReference type="ARBA" id="ARBA00023136"/>
    </source>
</evidence>
<keyword evidence="10" id="KW-1185">Reference proteome</keyword>
<evidence type="ECO:0000256" key="7">
    <source>
        <dbReference type="SAM" id="Phobius"/>
    </source>
</evidence>
<comment type="subcellular location">
    <subcellularLocation>
        <location evidence="1">Cell membrane</location>
        <topology evidence="1">Multi-pass membrane protein</topology>
    </subcellularLocation>
</comment>
<evidence type="ECO:0000256" key="5">
    <source>
        <dbReference type="ARBA" id="ARBA00022989"/>
    </source>
</evidence>
<feature type="transmembrane region" description="Helical" evidence="7">
    <location>
        <begin position="218"/>
        <end position="237"/>
    </location>
</feature>
<feature type="transmembrane region" description="Helical" evidence="7">
    <location>
        <begin position="122"/>
        <end position="139"/>
    </location>
</feature>
<keyword evidence="3" id="KW-1003">Cell membrane</keyword>
<feature type="transmembrane region" description="Helical" evidence="7">
    <location>
        <begin position="7"/>
        <end position="23"/>
    </location>
</feature>
<protein>
    <submittedName>
        <fullName evidence="9">DMT family transporter</fullName>
    </submittedName>
</protein>
<evidence type="ECO:0000313" key="9">
    <source>
        <dbReference type="EMBL" id="MBU9713149.1"/>
    </source>
</evidence>
<dbReference type="EMBL" id="JAHQCS010000122">
    <property type="protein sequence ID" value="MBU9713149.1"/>
    <property type="molecule type" value="Genomic_DNA"/>
</dbReference>
<keyword evidence="5 7" id="KW-1133">Transmembrane helix</keyword>
<feature type="transmembrane region" description="Helical" evidence="7">
    <location>
        <begin position="69"/>
        <end position="88"/>
    </location>
</feature>
<evidence type="ECO:0000256" key="1">
    <source>
        <dbReference type="ARBA" id="ARBA00004651"/>
    </source>
</evidence>
<feature type="transmembrane region" description="Helical" evidence="7">
    <location>
        <begin position="273"/>
        <end position="290"/>
    </location>
</feature>
<accession>A0ABS6JHJ5</accession>
<evidence type="ECO:0000259" key="8">
    <source>
        <dbReference type="Pfam" id="PF00892"/>
    </source>
</evidence>
<organism evidence="9 10">
    <name type="scientific">Evansella tamaricis</name>
    <dbReference type="NCBI Taxonomy" id="2069301"/>
    <lineage>
        <taxon>Bacteria</taxon>
        <taxon>Bacillati</taxon>
        <taxon>Bacillota</taxon>
        <taxon>Bacilli</taxon>
        <taxon>Bacillales</taxon>
        <taxon>Bacillaceae</taxon>
        <taxon>Evansella</taxon>
    </lineage>
</organism>
<gene>
    <name evidence="9" type="ORF">KS419_15565</name>
</gene>
<reference evidence="9 10" key="1">
    <citation type="submission" date="2021-06" db="EMBL/GenBank/DDBJ databases">
        <title>Bacillus sp. RD4P76, an endophyte from a halophyte.</title>
        <authorList>
            <person name="Sun J.-Q."/>
        </authorList>
    </citation>
    <scope>NUCLEOTIDE SEQUENCE [LARGE SCALE GENOMIC DNA]</scope>
    <source>
        <strain evidence="9 10">CGMCC 1.15917</strain>
    </source>
</reference>
<dbReference type="PANTHER" id="PTHR32322:SF18">
    <property type="entry name" value="S-ADENOSYLMETHIONINE_S-ADENOSYLHOMOCYSTEINE TRANSPORTER"/>
    <property type="match status" value="1"/>
</dbReference>
<evidence type="ECO:0000256" key="3">
    <source>
        <dbReference type="ARBA" id="ARBA00022475"/>
    </source>
</evidence>
<name>A0ABS6JHJ5_9BACI</name>
<dbReference type="InterPro" id="IPR000620">
    <property type="entry name" value="EamA_dom"/>
</dbReference>
<feature type="domain" description="EamA" evidence="8">
    <location>
        <begin position="6"/>
        <end position="138"/>
    </location>
</feature>
<evidence type="ECO:0000256" key="2">
    <source>
        <dbReference type="ARBA" id="ARBA00007362"/>
    </source>
</evidence>
<keyword evidence="6 7" id="KW-0472">Membrane</keyword>
<evidence type="ECO:0000256" key="4">
    <source>
        <dbReference type="ARBA" id="ARBA00022692"/>
    </source>
</evidence>
<dbReference type="InterPro" id="IPR050638">
    <property type="entry name" value="AA-Vitamin_Transporters"/>
</dbReference>
<feature type="transmembrane region" description="Helical" evidence="7">
    <location>
        <begin position="94"/>
        <end position="115"/>
    </location>
</feature>
<comment type="similarity">
    <text evidence="2">Belongs to the EamA transporter family.</text>
</comment>
<dbReference type="Proteomes" id="UP000784880">
    <property type="component" value="Unassembled WGS sequence"/>
</dbReference>
<evidence type="ECO:0000313" key="10">
    <source>
        <dbReference type="Proteomes" id="UP000784880"/>
    </source>
</evidence>
<sequence length="292" mass="32503">MRFHPYILLSFAMLFFSGNFIVGKAFEGIIPPFTLALFRFSSAILLLLPFCYKTLKLNIPLWKQEWRPLVGLSVFGIVLFNSCLYLSVNYTSSINAAIVDALTPTVAIILGFFLLKEKMTKLQLCGVSLSFAGILWIITKGSLDVLITLSFNAGDLIMLLGIIFWAIYSIIIKVHSHKFPSIAGLVVTMIIGCVILLPMALMEWFIYGFPYLWEWKTILGILYIGIFPSALALAAWYKGVGQIGPAKASVFFNLVPVFTTILAILFLGEMVSYHQLIGGFIVLLGVYLSTKK</sequence>
<proteinExistence type="inferred from homology"/>
<feature type="transmembrane region" description="Helical" evidence="7">
    <location>
        <begin position="182"/>
        <end position="206"/>
    </location>
</feature>
<dbReference type="PANTHER" id="PTHR32322">
    <property type="entry name" value="INNER MEMBRANE TRANSPORTER"/>
    <property type="match status" value="1"/>
</dbReference>
<feature type="transmembrane region" description="Helical" evidence="7">
    <location>
        <begin position="145"/>
        <end position="170"/>
    </location>
</feature>
<dbReference type="RefSeq" id="WP_217067322.1">
    <property type="nucleotide sequence ID" value="NZ_JAHQCS010000122.1"/>
</dbReference>
<comment type="caution">
    <text evidence="9">The sequence shown here is derived from an EMBL/GenBank/DDBJ whole genome shotgun (WGS) entry which is preliminary data.</text>
</comment>
<keyword evidence="4 7" id="KW-0812">Transmembrane</keyword>
<feature type="transmembrane region" description="Helical" evidence="7">
    <location>
        <begin position="249"/>
        <end position="267"/>
    </location>
</feature>
<dbReference type="Pfam" id="PF00892">
    <property type="entry name" value="EamA"/>
    <property type="match status" value="2"/>
</dbReference>
<feature type="domain" description="EamA" evidence="8">
    <location>
        <begin position="153"/>
        <end position="289"/>
    </location>
</feature>
<feature type="transmembrane region" description="Helical" evidence="7">
    <location>
        <begin position="29"/>
        <end position="48"/>
    </location>
</feature>